<dbReference type="EMBL" id="CM035421">
    <property type="protein sequence ID" value="KAH7387602.1"/>
    <property type="molecule type" value="Genomic_DNA"/>
</dbReference>
<dbReference type="AlphaFoldDB" id="A0A8T2SZ69"/>
<organism evidence="2 3">
    <name type="scientific">Ceratopteris richardii</name>
    <name type="common">Triangle waterfern</name>
    <dbReference type="NCBI Taxonomy" id="49495"/>
    <lineage>
        <taxon>Eukaryota</taxon>
        <taxon>Viridiplantae</taxon>
        <taxon>Streptophyta</taxon>
        <taxon>Embryophyta</taxon>
        <taxon>Tracheophyta</taxon>
        <taxon>Polypodiopsida</taxon>
        <taxon>Polypodiidae</taxon>
        <taxon>Polypodiales</taxon>
        <taxon>Pteridineae</taxon>
        <taxon>Pteridaceae</taxon>
        <taxon>Parkerioideae</taxon>
        <taxon>Ceratopteris</taxon>
    </lineage>
</organism>
<evidence type="ECO:0008006" key="4">
    <source>
        <dbReference type="Google" id="ProtNLM"/>
    </source>
</evidence>
<gene>
    <name evidence="2" type="ORF">KP509_16G032000</name>
</gene>
<name>A0A8T2SZ69_CERRI</name>
<evidence type="ECO:0000256" key="1">
    <source>
        <dbReference type="SAM" id="Phobius"/>
    </source>
</evidence>
<evidence type="ECO:0000313" key="3">
    <source>
        <dbReference type="Proteomes" id="UP000825935"/>
    </source>
</evidence>
<reference evidence="2" key="1">
    <citation type="submission" date="2021-08" db="EMBL/GenBank/DDBJ databases">
        <title>WGS assembly of Ceratopteris richardii.</title>
        <authorList>
            <person name="Marchant D.B."/>
            <person name="Chen G."/>
            <person name="Jenkins J."/>
            <person name="Shu S."/>
            <person name="Leebens-Mack J."/>
            <person name="Grimwood J."/>
            <person name="Schmutz J."/>
            <person name="Soltis P."/>
            <person name="Soltis D."/>
            <person name="Chen Z.-H."/>
        </authorList>
    </citation>
    <scope>NUCLEOTIDE SEQUENCE</scope>
    <source>
        <strain evidence="2">Whitten #5841</strain>
        <tissue evidence="2">Leaf</tissue>
    </source>
</reference>
<comment type="caution">
    <text evidence="2">The sequence shown here is derived from an EMBL/GenBank/DDBJ whole genome shotgun (WGS) entry which is preliminary data.</text>
</comment>
<keyword evidence="1" id="KW-0472">Membrane</keyword>
<proteinExistence type="predicted"/>
<keyword evidence="1" id="KW-0812">Transmembrane</keyword>
<keyword evidence="1" id="KW-1133">Transmembrane helix</keyword>
<accession>A0A8T2SZ69</accession>
<keyword evidence="3" id="KW-1185">Reference proteome</keyword>
<protein>
    <recommendedName>
        <fullName evidence="4">Transmembrane protein</fullName>
    </recommendedName>
</protein>
<feature type="transmembrane region" description="Helical" evidence="1">
    <location>
        <begin position="41"/>
        <end position="63"/>
    </location>
</feature>
<dbReference type="Proteomes" id="UP000825935">
    <property type="component" value="Chromosome 16"/>
</dbReference>
<sequence>MAMADEEKRLKPYLLLLPFHSHKQQMTIQKRFLSSKYRKKNFFLVILGVLGPPFFFCGCLLPVGNIKDHLIQYLTCRLHLDSMTKQKIYCISNILNLLVSYIPVGAFHQGP</sequence>
<evidence type="ECO:0000313" key="2">
    <source>
        <dbReference type="EMBL" id="KAH7387602.1"/>
    </source>
</evidence>